<comment type="caution">
    <text evidence="1">The sequence shown here is derived from an EMBL/GenBank/DDBJ whole genome shotgun (WGS) entry which is preliminary data.</text>
</comment>
<organism evidence="1 2">
    <name type="scientific">Ignelater luminosus</name>
    <name type="common">Cucubano</name>
    <name type="synonym">Pyrophorus luminosus</name>
    <dbReference type="NCBI Taxonomy" id="2038154"/>
    <lineage>
        <taxon>Eukaryota</taxon>
        <taxon>Metazoa</taxon>
        <taxon>Ecdysozoa</taxon>
        <taxon>Arthropoda</taxon>
        <taxon>Hexapoda</taxon>
        <taxon>Insecta</taxon>
        <taxon>Pterygota</taxon>
        <taxon>Neoptera</taxon>
        <taxon>Endopterygota</taxon>
        <taxon>Coleoptera</taxon>
        <taxon>Polyphaga</taxon>
        <taxon>Elateriformia</taxon>
        <taxon>Elateroidea</taxon>
        <taxon>Elateridae</taxon>
        <taxon>Agrypninae</taxon>
        <taxon>Pyrophorini</taxon>
        <taxon>Ignelater</taxon>
    </lineage>
</organism>
<name>A0A8K0DGF0_IGNLU</name>
<sequence length="119" mass="13726">MVFNILRNKFNCYASRLIKVLAECGTHQNGAEKTPEVVKSVRDHIDSIPKYCSQYSRRDNPAKINTEEFSARNMKSASNLPVVTHVKPVPAKKDNQSVLRKLKMELEYTIEEQKQYRIA</sequence>
<dbReference type="Proteomes" id="UP000801492">
    <property type="component" value="Unassembled WGS sequence"/>
</dbReference>
<proteinExistence type="predicted"/>
<keyword evidence="2" id="KW-1185">Reference proteome</keyword>
<dbReference type="AlphaFoldDB" id="A0A8K0DGF0"/>
<reference evidence="1" key="1">
    <citation type="submission" date="2019-08" db="EMBL/GenBank/DDBJ databases">
        <title>The genome of the North American firefly Photinus pyralis.</title>
        <authorList>
            <consortium name="Photinus pyralis genome working group"/>
            <person name="Fallon T.R."/>
            <person name="Sander Lower S.E."/>
            <person name="Weng J.-K."/>
        </authorList>
    </citation>
    <scope>NUCLEOTIDE SEQUENCE</scope>
    <source>
        <strain evidence="1">TRF0915ILg1</strain>
        <tissue evidence="1">Whole body</tissue>
    </source>
</reference>
<protein>
    <submittedName>
        <fullName evidence="1">Uncharacterized protein</fullName>
    </submittedName>
</protein>
<dbReference type="EMBL" id="VTPC01001115">
    <property type="protein sequence ID" value="KAF2903077.1"/>
    <property type="molecule type" value="Genomic_DNA"/>
</dbReference>
<accession>A0A8K0DGF0</accession>
<evidence type="ECO:0000313" key="1">
    <source>
        <dbReference type="EMBL" id="KAF2903077.1"/>
    </source>
</evidence>
<gene>
    <name evidence="1" type="ORF">ILUMI_03111</name>
</gene>
<evidence type="ECO:0000313" key="2">
    <source>
        <dbReference type="Proteomes" id="UP000801492"/>
    </source>
</evidence>